<feature type="compositionally biased region" description="Polar residues" evidence="1">
    <location>
        <begin position="296"/>
        <end position="305"/>
    </location>
</feature>
<feature type="region of interest" description="Disordered" evidence="1">
    <location>
        <begin position="62"/>
        <end position="204"/>
    </location>
</feature>
<feature type="compositionally biased region" description="Polar residues" evidence="1">
    <location>
        <begin position="506"/>
        <end position="519"/>
    </location>
</feature>
<reference evidence="2 3" key="1">
    <citation type="submission" date="2024-08" db="EMBL/GenBank/DDBJ databases">
        <authorList>
            <person name="Cucini C."/>
            <person name="Frati F."/>
        </authorList>
    </citation>
    <scope>NUCLEOTIDE SEQUENCE [LARGE SCALE GENOMIC DNA]</scope>
</reference>
<feature type="region of interest" description="Disordered" evidence="1">
    <location>
        <begin position="485"/>
        <end position="589"/>
    </location>
</feature>
<sequence>MMVLRHVGAPTTTIPCRNENITEQTDRAPIPMDLSKSKPGLTGPASDAVPLNLNRNPFASLPSPIRPLSSSSRSSENIINNNTITNNNNNDISAKSHNIYKSESPVNFSTRRSPISQPQTQISNIVSTPPHHHHHNHHLSSHHRRSKKGELRWRDFGSVHGGGEDDDNTYSSPDSGLHRDSPGEEDEVTSSKPLSPSLWRNSSSTSASNAAASFLRKQAHPCLIPLSLIRAKYNHKNGSPDRFVSWDEEHVSPGKSRPEGGGDQVQTKRARLEEMVSQIKTTKDRTRHYSGDDDTSSGGHVTSSDEVIDDGPTDLRNTSSYRSHEKAMMMRAKEDSDKVGLNLIKDEYDEDEEEEPCNLAYPKSSSPRNEALDIEQWKKQAQLKSTPPFPLSPTDAAKLYGIDPDTYQQQIMQLQLTSAAMMGDPSGFMKALGSYPPWVYVGYYSQLLQSFQAQEILRQYAIQSSSQSPATQGDKTPTIKRALGSASYHSQSPLSPAASEGPTGIDSDSSAVGQTTPNGASGKRAPRAMTGRHVRTGTGASPSTLLTLRQKIEERQRVKAQQARQEALAHSQGKNNKNNNKYSRKPTKK</sequence>
<evidence type="ECO:0000313" key="3">
    <source>
        <dbReference type="Proteomes" id="UP001642540"/>
    </source>
</evidence>
<evidence type="ECO:0000313" key="2">
    <source>
        <dbReference type="EMBL" id="CAL8077748.1"/>
    </source>
</evidence>
<comment type="caution">
    <text evidence="2">The sequence shown here is derived from an EMBL/GenBank/DDBJ whole genome shotgun (WGS) entry which is preliminary data.</text>
</comment>
<feature type="compositionally biased region" description="Basic and acidic residues" evidence="1">
    <location>
        <begin position="244"/>
        <end position="260"/>
    </location>
</feature>
<feature type="region of interest" description="Disordered" evidence="1">
    <location>
        <begin position="242"/>
        <end position="334"/>
    </location>
</feature>
<feature type="compositionally biased region" description="Basic and acidic residues" evidence="1">
    <location>
        <begin position="281"/>
        <end position="291"/>
    </location>
</feature>
<feature type="compositionally biased region" description="Polar residues" evidence="1">
    <location>
        <begin position="538"/>
        <end position="547"/>
    </location>
</feature>
<accession>A0ABP1PW98</accession>
<organism evidence="2 3">
    <name type="scientific">Orchesella dallaii</name>
    <dbReference type="NCBI Taxonomy" id="48710"/>
    <lineage>
        <taxon>Eukaryota</taxon>
        <taxon>Metazoa</taxon>
        <taxon>Ecdysozoa</taxon>
        <taxon>Arthropoda</taxon>
        <taxon>Hexapoda</taxon>
        <taxon>Collembola</taxon>
        <taxon>Entomobryomorpha</taxon>
        <taxon>Entomobryoidea</taxon>
        <taxon>Orchesellidae</taxon>
        <taxon>Orchesellinae</taxon>
        <taxon>Orchesella</taxon>
    </lineage>
</organism>
<feature type="compositionally biased region" description="Low complexity" evidence="1">
    <location>
        <begin position="62"/>
        <end position="93"/>
    </location>
</feature>
<feature type="compositionally biased region" description="Basic residues" evidence="1">
    <location>
        <begin position="524"/>
        <end position="535"/>
    </location>
</feature>
<evidence type="ECO:0000256" key="1">
    <source>
        <dbReference type="SAM" id="MobiDB-lite"/>
    </source>
</evidence>
<protein>
    <submittedName>
        <fullName evidence="2">Uncharacterized protein</fullName>
    </submittedName>
</protein>
<proteinExistence type="predicted"/>
<feature type="compositionally biased region" description="Polar residues" evidence="1">
    <location>
        <begin position="190"/>
        <end position="200"/>
    </location>
</feature>
<dbReference type="Proteomes" id="UP001642540">
    <property type="component" value="Unassembled WGS sequence"/>
</dbReference>
<feature type="region of interest" description="Disordered" evidence="1">
    <location>
        <begin position="349"/>
        <end position="369"/>
    </location>
</feature>
<feature type="compositionally biased region" description="Basic and acidic residues" evidence="1">
    <location>
        <begin position="148"/>
        <end position="157"/>
    </location>
</feature>
<name>A0ABP1PW98_9HEXA</name>
<feature type="compositionally biased region" description="Polar residues" evidence="1">
    <location>
        <begin position="95"/>
        <end position="127"/>
    </location>
</feature>
<feature type="compositionally biased region" description="Basic and acidic residues" evidence="1">
    <location>
        <begin position="322"/>
        <end position="334"/>
    </location>
</feature>
<dbReference type="EMBL" id="CAXLJM020000013">
    <property type="protein sequence ID" value="CAL8077748.1"/>
    <property type="molecule type" value="Genomic_DNA"/>
</dbReference>
<keyword evidence="3" id="KW-1185">Reference proteome</keyword>
<feature type="compositionally biased region" description="Basic residues" evidence="1">
    <location>
        <begin position="130"/>
        <end position="147"/>
    </location>
</feature>
<gene>
    <name evidence="2" type="ORF">ODALV1_LOCUS3903</name>
</gene>